<accession>A0A0B6YF59</accession>
<dbReference type="EMBL" id="HACG01007949">
    <property type="protein sequence ID" value="CEK54814.1"/>
    <property type="molecule type" value="Transcribed_RNA"/>
</dbReference>
<feature type="compositionally biased region" description="Low complexity" evidence="1">
    <location>
        <begin position="63"/>
        <end position="79"/>
    </location>
</feature>
<sequence length="79" mass="8435">DNLMPFSPQSREPPQVPNKMTFGPAKTRNLTASSPTEVLIDMLRHCGESTDDIPALANRSKSSDSSQGEISGSSSSQTI</sequence>
<name>A0A0B6YF59_9EUPU</name>
<evidence type="ECO:0000256" key="1">
    <source>
        <dbReference type="SAM" id="MobiDB-lite"/>
    </source>
</evidence>
<protein>
    <submittedName>
        <fullName evidence="2">Uncharacterized protein</fullName>
    </submittedName>
</protein>
<feature type="non-terminal residue" evidence="2">
    <location>
        <position position="1"/>
    </location>
</feature>
<dbReference type="AlphaFoldDB" id="A0A0B6YF59"/>
<feature type="region of interest" description="Disordered" evidence="1">
    <location>
        <begin position="1"/>
        <end position="34"/>
    </location>
</feature>
<feature type="non-terminal residue" evidence="2">
    <location>
        <position position="79"/>
    </location>
</feature>
<evidence type="ECO:0000313" key="2">
    <source>
        <dbReference type="EMBL" id="CEK54814.1"/>
    </source>
</evidence>
<feature type="region of interest" description="Disordered" evidence="1">
    <location>
        <begin position="50"/>
        <end position="79"/>
    </location>
</feature>
<organism evidence="2">
    <name type="scientific">Arion vulgaris</name>
    <dbReference type="NCBI Taxonomy" id="1028688"/>
    <lineage>
        <taxon>Eukaryota</taxon>
        <taxon>Metazoa</taxon>
        <taxon>Spiralia</taxon>
        <taxon>Lophotrochozoa</taxon>
        <taxon>Mollusca</taxon>
        <taxon>Gastropoda</taxon>
        <taxon>Heterobranchia</taxon>
        <taxon>Euthyneura</taxon>
        <taxon>Panpulmonata</taxon>
        <taxon>Eupulmonata</taxon>
        <taxon>Stylommatophora</taxon>
        <taxon>Helicina</taxon>
        <taxon>Arionoidea</taxon>
        <taxon>Arionidae</taxon>
        <taxon>Arion</taxon>
    </lineage>
</organism>
<reference evidence="2" key="1">
    <citation type="submission" date="2014-12" db="EMBL/GenBank/DDBJ databases">
        <title>Insight into the proteome of Arion vulgaris.</title>
        <authorList>
            <person name="Aradska J."/>
            <person name="Bulat T."/>
            <person name="Smidak R."/>
            <person name="Sarate P."/>
            <person name="Gangsoo J."/>
            <person name="Sialana F."/>
            <person name="Bilban M."/>
            <person name="Lubec G."/>
        </authorList>
    </citation>
    <scope>NUCLEOTIDE SEQUENCE</scope>
    <source>
        <tissue evidence="2">Skin</tissue>
    </source>
</reference>
<gene>
    <name evidence="2" type="primary">ORF23693</name>
</gene>
<proteinExistence type="predicted"/>